<dbReference type="Pfam" id="PF14545">
    <property type="entry name" value="DBB"/>
    <property type="match status" value="1"/>
</dbReference>
<dbReference type="GO" id="GO:0005829">
    <property type="term" value="C:cytosol"/>
    <property type="evidence" value="ECO:0007669"/>
    <property type="project" value="TreeGrafter"/>
</dbReference>
<evidence type="ECO:0000256" key="1">
    <source>
        <dbReference type="SAM" id="MobiDB-lite"/>
    </source>
</evidence>
<sequence length="503" mass="54182">MRPSSDSSTTSDAMSGQMTDVIFMLHAPDASGWSRFMSTRLGQDPYEIRSISRDLTVLEGPPTEDDADSEEPEGELYLNSPEVLSNRNSGDGKVVEDGNNNNTRVAVGSGVASDSGGAGSTPEDLEVCVKPKTRTLPKSDSTASGVALTESSSTEDCILYSRACIIFLSPEVIEGECPFNLDIASLNPRSTVFLFLGVEMTEVRERFGDLVFRCRCSHIDASEMSIKDALLQIVRAYEDDGGSSSVGAGSDLQDFDPDDVGGGGIYNTPSSVQLNRVERVFPRELTGGDRLVYVLLEQTPENRVVVDIGSGNDEFPLTPVCDRLFSFSVPEGLSGKVSFVIGSAGHEIGSESVRVLSRLDQLCDILAQEVDPLTILARAVGVEPQDEAGLDTALAFKLQELPSAGTFATMFPVEERLQNSGPAKQCMYPTLLHFAADFNLRMFGSELLRYPAMVGAVRTENRDGETAQQIAARKKFHQLESDLAQFASRHGLAPSVTAPRAPA</sequence>
<dbReference type="GO" id="GO:0005104">
    <property type="term" value="F:fibroblast growth factor receptor binding"/>
    <property type="evidence" value="ECO:0007669"/>
    <property type="project" value="TreeGrafter"/>
</dbReference>
<dbReference type="STRING" id="188477.A0A3S1BG26"/>
<dbReference type="InterPro" id="IPR017893">
    <property type="entry name" value="DBB_domain"/>
</dbReference>
<dbReference type="PANTHER" id="PTHR16267:SF11">
    <property type="entry name" value="STUMPS, ISOFORM E"/>
    <property type="match status" value="1"/>
</dbReference>
<feature type="region of interest" description="Disordered" evidence="1">
    <location>
        <begin position="52"/>
        <end position="74"/>
    </location>
</feature>
<dbReference type="PANTHER" id="PTHR16267">
    <property type="entry name" value="BANK1/PIK3AP1 FAMILY MEMBER"/>
    <property type="match status" value="1"/>
</dbReference>
<evidence type="ECO:0000313" key="4">
    <source>
        <dbReference type="Proteomes" id="UP000271974"/>
    </source>
</evidence>
<feature type="non-terminal residue" evidence="3">
    <location>
        <position position="503"/>
    </location>
</feature>
<dbReference type="Proteomes" id="UP000271974">
    <property type="component" value="Unassembled WGS sequence"/>
</dbReference>
<reference evidence="3 4" key="1">
    <citation type="submission" date="2019-01" db="EMBL/GenBank/DDBJ databases">
        <title>A draft genome assembly of the solar-powered sea slug Elysia chlorotica.</title>
        <authorList>
            <person name="Cai H."/>
            <person name="Li Q."/>
            <person name="Fang X."/>
            <person name="Li J."/>
            <person name="Curtis N.E."/>
            <person name="Altenburger A."/>
            <person name="Shibata T."/>
            <person name="Feng M."/>
            <person name="Maeda T."/>
            <person name="Schwartz J.A."/>
            <person name="Shigenobu S."/>
            <person name="Lundholm N."/>
            <person name="Nishiyama T."/>
            <person name="Yang H."/>
            <person name="Hasebe M."/>
            <person name="Li S."/>
            <person name="Pierce S.K."/>
            <person name="Wang J."/>
        </authorList>
    </citation>
    <scope>NUCLEOTIDE SEQUENCE [LARGE SCALE GENOMIC DNA]</scope>
    <source>
        <strain evidence="3">EC2010</strain>
        <tissue evidence="3">Whole organism of an adult</tissue>
    </source>
</reference>
<evidence type="ECO:0000259" key="2">
    <source>
        <dbReference type="PROSITE" id="PS51376"/>
    </source>
</evidence>
<dbReference type="EMBL" id="RQTK01000257">
    <property type="protein sequence ID" value="RUS83125.1"/>
    <property type="molecule type" value="Genomic_DNA"/>
</dbReference>
<dbReference type="SMART" id="SM01282">
    <property type="entry name" value="DBB"/>
    <property type="match status" value="1"/>
</dbReference>
<protein>
    <recommendedName>
        <fullName evidence="2">DBB domain-containing protein</fullName>
    </recommendedName>
</protein>
<organism evidence="3 4">
    <name type="scientific">Elysia chlorotica</name>
    <name type="common">Eastern emerald elysia</name>
    <name type="synonym">Sea slug</name>
    <dbReference type="NCBI Taxonomy" id="188477"/>
    <lineage>
        <taxon>Eukaryota</taxon>
        <taxon>Metazoa</taxon>
        <taxon>Spiralia</taxon>
        <taxon>Lophotrochozoa</taxon>
        <taxon>Mollusca</taxon>
        <taxon>Gastropoda</taxon>
        <taxon>Heterobranchia</taxon>
        <taxon>Euthyneura</taxon>
        <taxon>Panpulmonata</taxon>
        <taxon>Sacoglossa</taxon>
        <taxon>Placobranchoidea</taxon>
        <taxon>Plakobranchidae</taxon>
        <taxon>Elysia</taxon>
    </lineage>
</organism>
<evidence type="ECO:0000313" key="3">
    <source>
        <dbReference type="EMBL" id="RUS83125.1"/>
    </source>
</evidence>
<dbReference type="InterPro" id="IPR052446">
    <property type="entry name" value="B-cell_PI3K-Signaling_Adptrs"/>
</dbReference>
<name>A0A3S1BG26_ELYCH</name>
<dbReference type="OrthoDB" id="8192811at2759"/>
<accession>A0A3S1BG26</accession>
<comment type="caution">
    <text evidence="3">The sequence shown here is derived from an EMBL/GenBank/DDBJ whole genome shotgun (WGS) entry which is preliminary data.</text>
</comment>
<proteinExistence type="predicted"/>
<dbReference type="PROSITE" id="PS51376">
    <property type="entry name" value="DBB"/>
    <property type="match status" value="1"/>
</dbReference>
<dbReference type="GO" id="GO:0005068">
    <property type="term" value="F:transmembrane receptor protein tyrosine kinase adaptor activity"/>
    <property type="evidence" value="ECO:0007669"/>
    <property type="project" value="TreeGrafter"/>
</dbReference>
<dbReference type="AlphaFoldDB" id="A0A3S1BG26"/>
<feature type="compositionally biased region" description="Acidic residues" evidence="1">
    <location>
        <begin position="62"/>
        <end position="74"/>
    </location>
</feature>
<keyword evidence="4" id="KW-1185">Reference proteome</keyword>
<feature type="domain" description="DBB" evidence="2">
    <location>
        <begin position="267"/>
        <end position="410"/>
    </location>
</feature>
<gene>
    <name evidence="3" type="ORF">EGW08_009114</name>
</gene>